<dbReference type="RefSeq" id="XP_028473665.1">
    <property type="nucleotide sequence ID" value="XM_028617987.1"/>
</dbReference>
<organism evidence="1 2">
    <name type="scientific">Apiotrichum porosum</name>
    <dbReference type="NCBI Taxonomy" id="105984"/>
    <lineage>
        <taxon>Eukaryota</taxon>
        <taxon>Fungi</taxon>
        <taxon>Dikarya</taxon>
        <taxon>Basidiomycota</taxon>
        <taxon>Agaricomycotina</taxon>
        <taxon>Tremellomycetes</taxon>
        <taxon>Trichosporonales</taxon>
        <taxon>Trichosporonaceae</taxon>
        <taxon>Apiotrichum</taxon>
    </lineage>
</organism>
<comment type="caution">
    <text evidence="1">The sequence shown here is derived from an EMBL/GenBank/DDBJ whole genome shotgun (WGS) entry which is preliminary data.</text>
</comment>
<sequence>MQGCPTPSSNETSTCLLYPPHSDLPKPEVIARQLFPRAIAAGGIGYHSIPNSPIGTGTGVAFSFVQTCRLGMGANVEKNVKSGKQVKLVAVDRPQSNYADTVTEDVIKPSIDAATKYLHEHAPVADHMTPVFVVPWAYIKHCTHRGVLLTSEESRGGLRLFW</sequence>
<gene>
    <name evidence="1" type="ORF">EHS24_002243</name>
</gene>
<dbReference type="EMBL" id="RSCE01000012">
    <property type="protein sequence ID" value="RSH78518.1"/>
    <property type="molecule type" value="Genomic_DNA"/>
</dbReference>
<accession>A0A427XI42</accession>
<dbReference type="AlphaFoldDB" id="A0A427XI42"/>
<keyword evidence="2" id="KW-1185">Reference proteome</keyword>
<evidence type="ECO:0000313" key="2">
    <source>
        <dbReference type="Proteomes" id="UP000279236"/>
    </source>
</evidence>
<protein>
    <submittedName>
        <fullName evidence="1">Uncharacterized protein</fullName>
    </submittedName>
</protein>
<proteinExistence type="predicted"/>
<dbReference type="GeneID" id="39586786"/>
<reference evidence="1 2" key="1">
    <citation type="submission" date="2018-11" db="EMBL/GenBank/DDBJ databases">
        <title>Genome sequence of Apiotrichum porosum DSM 27194.</title>
        <authorList>
            <person name="Aliyu H."/>
            <person name="Gorte O."/>
            <person name="Ochsenreither K."/>
        </authorList>
    </citation>
    <scope>NUCLEOTIDE SEQUENCE [LARGE SCALE GENOMIC DNA]</scope>
    <source>
        <strain evidence="1 2">DSM 27194</strain>
    </source>
</reference>
<name>A0A427XI42_9TREE</name>
<dbReference type="Proteomes" id="UP000279236">
    <property type="component" value="Unassembled WGS sequence"/>
</dbReference>
<evidence type="ECO:0000313" key="1">
    <source>
        <dbReference type="EMBL" id="RSH78518.1"/>
    </source>
</evidence>